<comment type="caution">
    <text evidence="2">The sequence shown here is derived from an EMBL/GenBank/DDBJ whole genome shotgun (WGS) entry which is preliminary data.</text>
</comment>
<dbReference type="EMBL" id="JAUSZI010000002">
    <property type="protein sequence ID" value="MDQ1031441.1"/>
    <property type="molecule type" value="Genomic_DNA"/>
</dbReference>
<evidence type="ECO:0000313" key="3">
    <source>
        <dbReference type="Proteomes" id="UP001230328"/>
    </source>
</evidence>
<proteinExistence type="predicted"/>
<sequence>MDIASLAKRTASAVALGGLIVVTATSPASAANSGWWYSRDNPSGAKGYFKAKNDVTTACDIRTDGYKALVQIITNNQWESLVYQVADNHDNGRCSSVDNSKYDLRDGRSYKIRVCKVKVGTRPLDCSGMHVFTA</sequence>
<evidence type="ECO:0000313" key="2">
    <source>
        <dbReference type="EMBL" id="MDQ1031441.1"/>
    </source>
</evidence>
<dbReference type="Proteomes" id="UP001230328">
    <property type="component" value="Unassembled WGS sequence"/>
</dbReference>
<reference evidence="2 3" key="1">
    <citation type="submission" date="2023-07" db="EMBL/GenBank/DDBJ databases">
        <title>Comparative genomics of wheat-associated soil bacteria to identify genetic determinants of phenazine resistance.</title>
        <authorList>
            <person name="Mouncey N."/>
        </authorList>
    </citation>
    <scope>NUCLEOTIDE SEQUENCE [LARGE SCALE GENOMIC DNA]</scope>
    <source>
        <strain evidence="2 3">V2I4</strain>
    </source>
</reference>
<gene>
    <name evidence="2" type="ORF">QF035_009023</name>
</gene>
<accession>A0ABU0T6K3</accession>
<organism evidence="2 3">
    <name type="scientific">Streptomyces umbrinus</name>
    <dbReference type="NCBI Taxonomy" id="67370"/>
    <lineage>
        <taxon>Bacteria</taxon>
        <taxon>Bacillati</taxon>
        <taxon>Actinomycetota</taxon>
        <taxon>Actinomycetes</taxon>
        <taxon>Kitasatosporales</taxon>
        <taxon>Streptomycetaceae</taxon>
        <taxon>Streptomyces</taxon>
        <taxon>Streptomyces phaeochromogenes group</taxon>
    </lineage>
</organism>
<feature type="signal peptide" evidence="1">
    <location>
        <begin position="1"/>
        <end position="30"/>
    </location>
</feature>
<keyword evidence="3" id="KW-1185">Reference proteome</keyword>
<dbReference type="RefSeq" id="WP_307527586.1">
    <property type="nucleotide sequence ID" value="NZ_JAUSZI010000002.1"/>
</dbReference>
<evidence type="ECO:0008006" key="4">
    <source>
        <dbReference type="Google" id="ProtNLM"/>
    </source>
</evidence>
<feature type="chain" id="PRO_5045842459" description="Secreted protein" evidence="1">
    <location>
        <begin position="31"/>
        <end position="134"/>
    </location>
</feature>
<evidence type="ECO:0000256" key="1">
    <source>
        <dbReference type="SAM" id="SignalP"/>
    </source>
</evidence>
<name>A0ABU0T6K3_9ACTN</name>
<protein>
    <recommendedName>
        <fullName evidence="4">Secreted protein</fullName>
    </recommendedName>
</protein>
<keyword evidence="1" id="KW-0732">Signal</keyword>